<dbReference type="PATRIC" id="fig|38300.4.peg.3483"/>
<evidence type="ECO:0000256" key="1">
    <source>
        <dbReference type="ARBA" id="ARBA00006817"/>
    </source>
</evidence>
<name>A0A0M4DSJ8_STRPR</name>
<protein>
    <recommendedName>
        <fullName evidence="2">Activator of Hsp90 ATPase homologue 1/2-like C-terminal domain-containing protein</fullName>
    </recommendedName>
</protein>
<dbReference type="SUPFAM" id="SSF55961">
    <property type="entry name" value="Bet v1-like"/>
    <property type="match status" value="1"/>
</dbReference>
<dbReference type="RefSeq" id="WP_005313903.1">
    <property type="nucleotide sequence ID" value="NZ_CP011340.1"/>
</dbReference>
<feature type="domain" description="Activator of Hsp90 ATPase homologue 1/2-like C-terminal" evidence="2">
    <location>
        <begin position="28"/>
        <end position="145"/>
    </location>
</feature>
<dbReference type="AlphaFoldDB" id="A0A0M4DSJ8"/>
<dbReference type="InterPro" id="IPR013538">
    <property type="entry name" value="ASHA1/2-like_C"/>
</dbReference>
<gene>
    <name evidence="3" type="ORF">SPRI_3314</name>
</gene>
<dbReference type="Pfam" id="PF08327">
    <property type="entry name" value="AHSA1"/>
    <property type="match status" value="1"/>
</dbReference>
<dbReference type="EMBL" id="CP011340">
    <property type="protein sequence ID" value="ALC21620.1"/>
    <property type="molecule type" value="Genomic_DNA"/>
</dbReference>
<dbReference type="OMA" id="LRFTHEF"/>
<organism evidence="3">
    <name type="scientific">Streptomyces pristinaespiralis</name>
    <dbReference type="NCBI Taxonomy" id="38300"/>
    <lineage>
        <taxon>Bacteria</taxon>
        <taxon>Bacillati</taxon>
        <taxon>Actinomycetota</taxon>
        <taxon>Actinomycetes</taxon>
        <taxon>Kitasatosporales</taxon>
        <taxon>Streptomycetaceae</taxon>
        <taxon>Streptomyces</taxon>
    </lineage>
</organism>
<dbReference type="STRING" id="38300.SPRI_3314"/>
<reference evidence="3 4" key="1">
    <citation type="submission" date="2015-08" db="EMBL/GenBank/DDBJ databases">
        <title>Genome sequence of the pristinamycin over-producing bacterium Streptomyces pristinaespiralis HCCB10218.</title>
        <authorList>
            <person name="Tian J."/>
            <person name="Yang J."/>
            <person name="Li L."/>
            <person name="Ruan L."/>
            <person name="Wei W."/>
            <person name="Zheng G."/>
            <person name="Wei Z."/>
            <person name="Yang S."/>
            <person name="Ge M."/>
            <person name="Jiang W."/>
            <person name="Lu Y."/>
        </authorList>
    </citation>
    <scope>NUCLEOTIDE SEQUENCE [LARGE SCALE GENOMIC DNA]</scope>
    <source>
        <strain evidence="3 4">HCCB 10218</strain>
    </source>
</reference>
<evidence type="ECO:0000313" key="4">
    <source>
        <dbReference type="Proteomes" id="UP000060513"/>
    </source>
</evidence>
<dbReference type="InterPro" id="IPR023393">
    <property type="entry name" value="START-like_dom_sf"/>
</dbReference>
<sequence>MSDVIPHGTVETRDDGTHLLRYELHLPHPVIRVWAAVATPEVLPAWLCAADVLEPRVGGAVRLRWLNADAEGRHTVAEGRVTAWDVERVAEYTVSIHGRIRFHLEPHGDDGTVLRFTNELRCDDEVLLDCLAGWHNHFELLAEALAGSPTTDWDTWTPKRWQELRDSYAAA</sequence>
<dbReference type="Gene3D" id="3.30.530.20">
    <property type="match status" value="1"/>
</dbReference>
<proteinExistence type="inferred from homology"/>
<evidence type="ECO:0000313" key="3">
    <source>
        <dbReference type="EMBL" id="ALC21620.1"/>
    </source>
</evidence>
<dbReference type="KEGG" id="spri:SPRI_3314"/>
<accession>A0A0M4DSJ8</accession>
<evidence type="ECO:0000259" key="2">
    <source>
        <dbReference type="Pfam" id="PF08327"/>
    </source>
</evidence>
<comment type="similarity">
    <text evidence="1">Belongs to the AHA1 family.</text>
</comment>
<dbReference type="GeneID" id="97235653"/>
<dbReference type="OrthoDB" id="9803476at2"/>
<dbReference type="Proteomes" id="UP000060513">
    <property type="component" value="Chromosome"/>
</dbReference>